<dbReference type="Gene3D" id="3.90.470.20">
    <property type="entry name" value="4'-phosphopantetheinyl transferase domain"/>
    <property type="match status" value="1"/>
</dbReference>
<dbReference type="GO" id="GO:0016740">
    <property type="term" value="F:transferase activity"/>
    <property type="evidence" value="ECO:0007669"/>
    <property type="project" value="UniProtKB-KW"/>
</dbReference>
<keyword evidence="1 3" id="KW-0808">Transferase</keyword>
<evidence type="ECO:0000313" key="3">
    <source>
        <dbReference type="EMBL" id="MFD2866304.1"/>
    </source>
</evidence>
<evidence type="ECO:0000313" key="4">
    <source>
        <dbReference type="Proteomes" id="UP001597601"/>
    </source>
</evidence>
<keyword evidence="4" id="KW-1185">Reference proteome</keyword>
<dbReference type="SUPFAM" id="SSF56214">
    <property type="entry name" value="4'-phosphopantetheinyl transferase"/>
    <property type="match status" value="1"/>
</dbReference>
<comment type="caution">
    <text evidence="3">The sequence shown here is derived from an EMBL/GenBank/DDBJ whole genome shotgun (WGS) entry which is preliminary data.</text>
</comment>
<evidence type="ECO:0000256" key="1">
    <source>
        <dbReference type="ARBA" id="ARBA00022679"/>
    </source>
</evidence>
<evidence type="ECO:0000259" key="2">
    <source>
        <dbReference type="Pfam" id="PF01648"/>
    </source>
</evidence>
<organism evidence="3 4">
    <name type="scientific">Mucilaginibacter antarcticus</name>
    <dbReference type="NCBI Taxonomy" id="1855725"/>
    <lineage>
        <taxon>Bacteria</taxon>
        <taxon>Pseudomonadati</taxon>
        <taxon>Bacteroidota</taxon>
        <taxon>Sphingobacteriia</taxon>
        <taxon>Sphingobacteriales</taxon>
        <taxon>Sphingobacteriaceae</taxon>
        <taxon>Mucilaginibacter</taxon>
    </lineage>
</organism>
<dbReference type="RefSeq" id="WP_377129816.1">
    <property type="nucleotide sequence ID" value="NZ_JBHUHN010000001.1"/>
</dbReference>
<dbReference type="Proteomes" id="UP001597601">
    <property type="component" value="Unassembled WGS sequence"/>
</dbReference>
<dbReference type="InterPro" id="IPR037143">
    <property type="entry name" value="4-PPantetheinyl_Trfase_dom_sf"/>
</dbReference>
<dbReference type="InterPro" id="IPR008278">
    <property type="entry name" value="4-PPantetheinyl_Trfase_dom"/>
</dbReference>
<sequence length="210" mass="23644">MISAGNDIVALSAVDLQRTELPAFYSKFITKAEFALHEHSALPFTTFVWLLWSVKESAYKYLKRLNNSLVFPPINIIVEQLTLSDQTLDDNLRCDLLIDTQFIGVVVHNQTSVYFRTLINKDFIATTIGGDKVYWGIQNIVDANYKTQSDAVRLFALDALGEIVTSDDLWIDKHADAGYPIVMHGQHPVDIPLSFAHHGSLVSYSFQIPK</sequence>
<gene>
    <name evidence="3" type="ORF">ACFSYC_16530</name>
</gene>
<protein>
    <submittedName>
        <fullName evidence="3">4'-phosphopantetheinyl transferase superfamily protein</fullName>
    </submittedName>
</protein>
<dbReference type="Pfam" id="PF01648">
    <property type="entry name" value="ACPS"/>
    <property type="match status" value="1"/>
</dbReference>
<feature type="domain" description="4'-phosphopantetheinyl transferase" evidence="2">
    <location>
        <begin position="5"/>
        <end position="76"/>
    </location>
</feature>
<proteinExistence type="predicted"/>
<name>A0ABW5XR92_9SPHI</name>
<reference evidence="4" key="1">
    <citation type="journal article" date="2019" name="Int. J. Syst. Evol. Microbiol.">
        <title>The Global Catalogue of Microorganisms (GCM) 10K type strain sequencing project: providing services to taxonomists for standard genome sequencing and annotation.</title>
        <authorList>
            <consortium name="The Broad Institute Genomics Platform"/>
            <consortium name="The Broad Institute Genome Sequencing Center for Infectious Disease"/>
            <person name="Wu L."/>
            <person name="Ma J."/>
        </authorList>
    </citation>
    <scope>NUCLEOTIDE SEQUENCE [LARGE SCALE GENOMIC DNA]</scope>
    <source>
        <strain evidence="4">KCTC 52232</strain>
    </source>
</reference>
<accession>A0ABW5XR92</accession>
<dbReference type="EMBL" id="JBHUON010000024">
    <property type="protein sequence ID" value="MFD2866304.1"/>
    <property type="molecule type" value="Genomic_DNA"/>
</dbReference>